<dbReference type="PANTHER" id="PTHR42760:SF115">
    <property type="entry name" value="3-OXOACYL-[ACYL-CARRIER-PROTEIN] REDUCTASE FABG"/>
    <property type="match status" value="1"/>
</dbReference>
<dbReference type="PROSITE" id="PS00061">
    <property type="entry name" value="ADH_SHORT"/>
    <property type="match status" value="1"/>
</dbReference>
<evidence type="ECO:0000256" key="2">
    <source>
        <dbReference type="ARBA" id="ARBA00023002"/>
    </source>
</evidence>
<evidence type="ECO:0000313" key="4">
    <source>
        <dbReference type="Proteomes" id="UP001390669"/>
    </source>
</evidence>
<organism evidence="3 4">
    <name type="scientific">Paraburkholderia guartelaensis</name>
    <dbReference type="NCBI Taxonomy" id="2546446"/>
    <lineage>
        <taxon>Bacteria</taxon>
        <taxon>Pseudomonadati</taxon>
        <taxon>Pseudomonadota</taxon>
        <taxon>Betaproteobacteria</taxon>
        <taxon>Burkholderiales</taxon>
        <taxon>Burkholderiaceae</taxon>
        <taxon>Paraburkholderia</taxon>
    </lineage>
</organism>
<dbReference type="Pfam" id="PF13561">
    <property type="entry name" value="adh_short_C2"/>
    <property type="match status" value="1"/>
</dbReference>
<name>A0ABU9S611_9BURK</name>
<dbReference type="PANTHER" id="PTHR42760">
    <property type="entry name" value="SHORT-CHAIN DEHYDROGENASES/REDUCTASES FAMILY MEMBER"/>
    <property type="match status" value="1"/>
</dbReference>
<dbReference type="InterPro" id="IPR020904">
    <property type="entry name" value="Sc_DH/Rdtase_CS"/>
</dbReference>
<evidence type="ECO:0000313" key="3">
    <source>
        <dbReference type="EMBL" id="MEM5446790.1"/>
    </source>
</evidence>
<keyword evidence="2" id="KW-0560">Oxidoreductase</keyword>
<dbReference type="PRINTS" id="PR00080">
    <property type="entry name" value="SDRFAMILY"/>
</dbReference>
<dbReference type="RefSeq" id="WP_406951501.1">
    <property type="nucleotide sequence ID" value="NZ_JAYMRW010000002.1"/>
</dbReference>
<dbReference type="Proteomes" id="UP001390669">
    <property type="component" value="Unassembled WGS sequence"/>
</dbReference>
<proteinExistence type="inferred from homology"/>
<protein>
    <submittedName>
        <fullName evidence="3">SDR family oxidoreductase</fullName>
    </submittedName>
</protein>
<gene>
    <name evidence="3" type="ORF">VSR33_04710</name>
</gene>
<sequence>MTNSSSPAISMAEKVVVVTGSSGGIGRAIVTAFEGAGARVVGMDIKALGPDDGTYVGDLADQELVNENIDSIERDVGPIDILVNGAGISSAGALLECGADEINRAFRSNVIGPYNVARACGQRMVKRKAGCIINIASVSARLPRFNQGPYCISKAGLRMMTQILAMELAGSGVRCFSVSPGTTATPLLAKQLSSYSEADMLRGVPEHFRTGTPSGRLVQPSEIGDAVLMLASDRVASYVVGDFVIDGGQSLGM</sequence>
<comment type="caution">
    <text evidence="3">The sequence shown here is derived from an EMBL/GenBank/DDBJ whole genome shotgun (WGS) entry which is preliminary data.</text>
</comment>
<dbReference type="EMBL" id="JAYMRW010000002">
    <property type="protein sequence ID" value="MEM5446790.1"/>
    <property type="molecule type" value="Genomic_DNA"/>
</dbReference>
<dbReference type="Gene3D" id="3.40.50.720">
    <property type="entry name" value="NAD(P)-binding Rossmann-like Domain"/>
    <property type="match status" value="1"/>
</dbReference>
<reference evidence="3 4" key="1">
    <citation type="submission" date="2024-01" db="EMBL/GenBank/DDBJ databases">
        <title>The diversity of rhizobia nodulating Mimosa spp. in eleven states of Brazil covering several biomes is determined by host plant, location, and edaphic factors.</title>
        <authorList>
            <person name="Rouws L."/>
            <person name="Barauna A."/>
            <person name="Beukes C."/>
            <person name="De Faria S.M."/>
            <person name="Gross E."/>
            <person name="Dos Reis Junior F.B."/>
            <person name="Simon M."/>
            <person name="Maluk M."/>
            <person name="Odee D.W."/>
            <person name="Kenicer G."/>
            <person name="Young J.P.W."/>
            <person name="Reis V.M."/>
            <person name="Zilli J."/>
            <person name="James E.K."/>
        </authorList>
    </citation>
    <scope>NUCLEOTIDE SEQUENCE [LARGE SCALE GENOMIC DNA]</scope>
    <source>
        <strain evidence="3 4">JPY164</strain>
    </source>
</reference>
<dbReference type="InterPro" id="IPR002347">
    <property type="entry name" value="SDR_fam"/>
</dbReference>
<comment type="similarity">
    <text evidence="1">Belongs to the short-chain dehydrogenases/reductases (SDR) family.</text>
</comment>
<dbReference type="InterPro" id="IPR036291">
    <property type="entry name" value="NAD(P)-bd_dom_sf"/>
</dbReference>
<evidence type="ECO:0000256" key="1">
    <source>
        <dbReference type="ARBA" id="ARBA00006484"/>
    </source>
</evidence>
<dbReference type="PRINTS" id="PR00081">
    <property type="entry name" value="GDHRDH"/>
</dbReference>
<keyword evidence="4" id="KW-1185">Reference proteome</keyword>
<dbReference type="SUPFAM" id="SSF51735">
    <property type="entry name" value="NAD(P)-binding Rossmann-fold domains"/>
    <property type="match status" value="1"/>
</dbReference>
<accession>A0ABU9S611</accession>